<keyword evidence="2" id="KW-1133">Transmembrane helix</keyword>
<keyword evidence="2" id="KW-0472">Membrane</keyword>
<proteinExistence type="predicted"/>
<gene>
    <name evidence="3" type="ORF">DB32_007055</name>
</gene>
<feature type="compositionally biased region" description="Polar residues" evidence="1">
    <location>
        <begin position="1"/>
        <end position="13"/>
    </location>
</feature>
<dbReference type="RefSeq" id="WP_053236913.1">
    <property type="nucleotide sequence ID" value="NZ_CP011125.1"/>
</dbReference>
<feature type="transmembrane region" description="Helical" evidence="2">
    <location>
        <begin position="77"/>
        <end position="97"/>
    </location>
</feature>
<dbReference type="KEGG" id="samy:DB32_007055"/>
<reference evidence="3 4" key="1">
    <citation type="submission" date="2015-03" db="EMBL/GenBank/DDBJ databases">
        <title>Genome assembly of Sandaracinus amylolyticus DSM 53668.</title>
        <authorList>
            <person name="Sharma G."/>
            <person name="Subramanian S."/>
        </authorList>
    </citation>
    <scope>NUCLEOTIDE SEQUENCE [LARGE SCALE GENOMIC DNA]</scope>
    <source>
        <strain evidence="3 4">DSM 53668</strain>
    </source>
</reference>
<keyword evidence="2" id="KW-0812">Transmembrane</keyword>
<organism evidence="3 4">
    <name type="scientific">Sandaracinus amylolyticus</name>
    <dbReference type="NCBI Taxonomy" id="927083"/>
    <lineage>
        <taxon>Bacteria</taxon>
        <taxon>Pseudomonadati</taxon>
        <taxon>Myxococcota</taxon>
        <taxon>Polyangia</taxon>
        <taxon>Polyangiales</taxon>
        <taxon>Sandaracinaceae</taxon>
        <taxon>Sandaracinus</taxon>
    </lineage>
</organism>
<evidence type="ECO:0000256" key="1">
    <source>
        <dbReference type="SAM" id="MobiDB-lite"/>
    </source>
</evidence>
<dbReference type="EMBL" id="CP011125">
    <property type="protein sequence ID" value="AKF09906.1"/>
    <property type="molecule type" value="Genomic_DNA"/>
</dbReference>
<protein>
    <submittedName>
        <fullName evidence="3">Uncharacterized protein</fullName>
    </submittedName>
</protein>
<keyword evidence="4" id="KW-1185">Reference proteome</keyword>
<feature type="region of interest" description="Disordered" evidence="1">
    <location>
        <begin position="1"/>
        <end position="24"/>
    </location>
</feature>
<name>A0A0F6W848_9BACT</name>
<evidence type="ECO:0000313" key="3">
    <source>
        <dbReference type="EMBL" id="AKF09906.1"/>
    </source>
</evidence>
<dbReference type="STRING" id="927083.DB32_007055"/>
<dbReference type="Proteomes" id="UP000034883">
    <property type="component" value="Chromosome"/>
</dbReference>
<accession>A0A0F6W848</accession>
<dbReference type="OrthoDB" id="569649at2"/>
<sequence>MQPSPSFEQQFGPQGTPGPYRQPVEPAWMRHDRTAGHPEDDFLVPVEPAIGPVLSACTNRTKHGWHRATKIQRNQRIAAGVLGFIFGGIAGAIFAQLVRDLALQLGFFVVVQFEGALTALLGLGGALFGTALLVAIVWFLRRPQATFVGKQGLMRYTRGLLFGPKHEVFRFDDASELKVQRIRHFVNGVYTGTNFDYTWRDANGKIAFRIAGQFRDDGALEPTDPVHFAFAAESAWSAHRIQHFDRMIAQQGIARFACGRDWIGIGKGFLEIGASGRSEQIRIEETQDIHFEQGMLVIKKKGAKEGLFKSEGVYRFPVAALTDFQVFLVVLEEQTGVRFR</sequence>
<evidence type="ECO:0000256" key="2">
    <source>
        <dbReference type="SAM" id="Phobius"/>
    </source>
</evidence>
<dbReference type="AlphaFoldDB" id="A0A0F6W848"/>
<feature type="transmembrane region" description="Helical" evidence="2">
    <location>
        <begin position="117"/>
        <end position="140"/>
    </location>
</feature>
<evidence type="ECO:0000313" key="4">
    <source>
        <dbReference type="Proteomes" id="UP000034883"/>
    </source>
</evidence>